<dbReference type="AlphaFoldDB" id="A0A0N7LRZ2"/>
<evidence type="ECO:0000313" key="2">
    <source>
        <dbReference type="EMBL" id="CUH52172.1"/>
    </source>
</evidence>
<dbReference type="Gene3D" id="3.40.30.10">
    <property type="entry name" value="Glutaredoxin"/>
    <property type="match status" value="1"/>
</dbReference>
<dbReference type="RefSeq" id="WP_058239402.1">
    <property type="nucleotide sequence ID" value="NZ_CYPW01000015.1"/>
</dbReference>
<reference evidence="2 3" key="1">
    <citation type="submission" date="2015-09" db="EMBL/GenBank/DDBJ databases">
        <authorList>
            <consortium name="Swine Surveillance"/>
        </authorList>
    </citation>
    <scope>NUCLEOTIDE SEQUENCE [LARGE SCALE GENOMIC DNA]</scope>
    <source>
        <strain evidence="2 3">CECT 7688</strain>
    </source>
</reference>
<evidence type="ECO:0000259" key="1">
    <source>
        <dbReference type="Pfam" id="PF01323"/>
    </source>
</evidence>
<dbReference type="InterPro" id="IPR001853">
    <property type="entry name" value="DSBA-like_thioredoxin_dom"/>
</dbReference>
<dbReference type="Proteomes" id="UP000054823">
    <property type="component" value="Unassembled WGS sequence"/>
</dbReference>
<evidence type="ECO:0000313" key="3">
    <source>
        <dbReference type="Proteomes" id="UP000054823"/>
    </source>
</evidence>
<gene>
    <name evidence="2" type="ORF">SHM7688_01614</name>
</gene>
<name>A0A0N7LRZ2_9RHOB</name>
<dbReference type="PANTHER" id="PTHR13887:SF41">
    <property type="entry name" value="THIOREDOXIN SUPERFAMILY PROTEIN"/>
    <property type="match status" value="1"/>
</dbReference>
<dbReference type="CDD" id="cd03024">
    <property type="entry name" value="DsbA_FrnE"/>
    <property type="match status" value="1"/>
</dbReference>
<dbReference type="OrthoDB" id="9799122at2"/>
<organism evidence="2 3">
    <name type="scientific">Shimia marina</name>
    <dbReference type="NCBI Taxonomy" id="321267"/>
    <lineage>
        <taxon>Bacteria</taxon>
        <taxon>Pseudomonadati</taxon>
        <taxon>Pseudomonadota</taxon>
        <taxon>Alphaproteobacteria</taxon>
        <taxon>Rhodobacterales</taxon>
        <taxon>Roseobacteraceae</taxon>
    </lineage>
</organism>
<dbReference type="GO" id="GO:0016491">
    <property type="term" value="F:oxidoreductase activity"/>
    <property type="evidence" value="ECO:0007669"/>
    <property type="project" value="InterPro"/>
</dbReference>
<dbReference type="SUPFAM" id="SSF52833">
    <property type="entry name" value="Thioredoxin-like"/>
    <property type="match status" value="1"/>
</dbReference>
<proteinExistence type="predicted"/>
<accession>A0A0N7LRZ2</accession>
<dbReference type="EMBL" id="CYPW01000015">
    <property type="protein sequence ID" value="CUH52172.1"/>
    <property type="molecule type" value="Genomic_DNA"/>
</dbReference>
<sequence>MTSDPIRVDVISDVVCPWCIVGFRQLEQASRNAGIQIEPYWHPFELNPDMVPEGENLKEHIMRKYGSTAKQSEDARAHLSAVGAQLNITFNWTEESRIYNTFQAHQLLHWASTIGQTHRLKLALFDTYFTDGRDVSDESVLLDVVATLGLDVATAQAALDGQAYAQEVRKKQFFWTSRGVSGVPTMIFAAKQATSGAQGVETFTRILTEIAGS</sequence>
<dbReference type="InterPro" id="IPR036249">
    <property type="entry name" value="Thioredoxin-like_sf"/>
</dbReference>
<protein>
    <submittedName>
        <fullName evidence="2">DSBA-like thioredoxin domain protein</fullName>
    </submittedName>
</protein>
<dbReference type="PANTHER" id="PTHR13887">
    <property type="entry name" value="GLUTATHIONE S-TRANSFERASE KAPPA"/>
    <property type="match status" value="1"/>
</dbReference>
<keyword evidence="3" id="KW-1185">Reference proteome</keyword>
<feature type="domain" description="DSBA-like thioredoxin" evidence="1">
    <location>
        <begin position="8"/>
        <end position="206"/>
    </location>
</feature>
<dbReference type="STRING" id="321267.SHM7688_01614"/>
<dbReference type="Pfam" id="PF01323">
    <property type="entry name" value="DSBA"/>
    <property type="match status" value="1"/>
</dbReference>